<keyword evidence="2" id="KW-1185">Reference proteome</keyword>
<comment type="caution">
    <text evidence="1">The sequence shown here is derived from an EMBL/GenBank/DDBJ whole genome shotgun (WGS) entry which is preliminary data.</text>
</comment>
<evidence type="ECO:0000313" key="2">
    <source>
        <dbReference type="Proteomes" id="UP001054945"/>
    </source>
</evidence>
<dbReference type="AlphaFoldDB" id="A0AAV4YDV3"/>
<evidence type="ECO:0000313" key="1">
    <source>
        <dbReference type="EMBL" id="GIZ04404.1"/>
    </source>
</evidence>
<gene>
    <name evidence="1" type="ORF">CEXT_699771</name>
</gene>
<protein>
    <submittedName>
        <fullName evidence="1">Uncharacterized protein</fullName>
    </submittedName>
</protein>
<dbReference type="EMBL" id="BPLR01001731">
    <property type="protein sequence ID" value="GIZ04404.1"/>
    <property type="molecule type" value="Genomic_DNA"/>
</dbReference>
<proteinExistence type="predicted"/>
<sequence length="93" mass="10776">MPLHIPATAKFMHIITPSVRSDRMLLFTIIARNSLGRCMRNYTNYPATDVKDTRILLSPEFCMDFGENNGGRVWFLLLNPFCLNLHQNHPDRV</sequence>
<reference evidence="1 2" key="1">
    <citation type="submission" date="2021-06" db="EMBL/GenBank/DDBJ databases">
        <title>Caerostris extrusa draft genome.</title>
        <authorList>
            <person name="Kono N."/>
            <person name="Arakawa K."/>
        </authorList>
    </citation>
    <scope>NUCLEOTIDE SEQUENCE [LARGE SCALE GENOMIC DNA]</scope>
</reference>
<dbReference type="Proteomes" id="UP001054945">
    <property type="component" value="Unassembled WGS sequence"/>
</dbReference>
<organism evidence="1 2">
    <name type="scientific">Caerostris extrusa</name>
    <name type="common">Bark spider</name>
    <name type="synonym">Caerostris bankana</name>
    <dbReference type="NCBI Taxonomy" id="172846"/>
    <lineage>
        <taxon>Eukaryota</taxon>
        <taxon>Metazoa</taxon>
        <taxon>Ecdysozoa</taxon>
        <taxon>Arthropoda</taxon>
        <taxon>Chelicerata</taxon>
        <taxon>Arachnida</taxon>
        <taxon>Araneae</taxon>
        <taxon>Araneomorphae</taxon>
        <taxon>Entelegynae</taxon>
        <taxon>Araneoidea</taxon>
        <taxon>Araneidae</taxon>
        <taxon>Caerostris</taxon>
    </lineage>
</organism>
<accession>A0AAV4YDV3</accession>
<name>A0AAV4YDV3_CAEEX</name>